<proteinExistence type="predicted"/>
<keyword evidence="4" id="KW-1185">Reference proteome</keyword>
<dbReference type="OrthoDB" id="5096628at2759"/>
<protein>
    <recommendedName>
        <fullName evidence="2">DUF6603 domain-containing protein</fullName>
    </recommendedName>
</protein>
<dbReference type="Pfam" id="PF20248">
    <property type="entry name" value="DUF6603"/>
    <property type="match status" value="1"/>
</dbReference>
<evidence type="ECO:0000313" key="4">
    <source>
        <dbReference type="Proteomes" id="UP000536711"/>
    </source>
</evidence>
<accession>A0A8H4K679</accession>
<name>A0A8H4K679_9HYPO</name>
<comment type="caution">
    <text evidence="3">The sequence shown here is derived from an EMBL/GenBank/DDBJ whole genome shotgun (WGS) entry which is preliminary data.</text>
</comment>
<feature type="region of interest" description="Disordered" evidence="1">
    <location>
        <begin position="2339"/>
        <end position="2388"/>
    </location>
</feature>
<evidence type="ECO:0000259" key="2">
    <source>
        <dbReference type="Pfam" id="PF20248"/>
    </source>
</evidence>
<feature type="domain" description="DUF6603" evidence="2">
    <location>
        <begin position="1697"/>
        <end position="2218"/>
    </location>
</feature>
<evidence type="ECO:0000256" key="1">
    <source>
        <dbReference type="SAM" id="MobiDB-lite"/>
    </source>
</evidence>
<dbReference type="InterPro" id="IPR036866">
    <property type="entry name" value="RibonucZ/Hydroxyglut_hydro"/>
</dbReference>
<organism evidence="3 4">
    <name type="scientific">Fusarium acutatum</name>
    <dbReference type="NCBI Taxonomy" id="78861"/>
    <lineage>
        <taxon>Eukaryota</taxon>
        <taxon>Fungi</taxon>
        <taxon>Dikarya</taxon>
        <taxon>Ascomycota</taxon>
        <taxon>Pezizomycotina</taxon>
        <taxon>Sordariomycetes</taxon>
        <taxon>Hypocreomycetidae</taxon>
        <taxon>Hypocreales</taxon>
        <taxon>Nectriaceae</taxon>
        <taxon>Fusarium</taxon>
        <taxon>Fusarium fujikuroi species complex</taxon>
    </lineage>
</organism>
<reference evidence="3 4" key="1">
    <citation type="submission" date="2020-01" db="EMBL/GenBank/DDBJ databases">
        <title>Identification and distribution of gene clusters putatively required for synthesis of sphingolipid metabolism inhibitors in phylogenetically diverse species of the filamentous fungus Fusarium.</title>
        <authorList>
            <person name="Kim H.-S."/>
            <person name="Busman M."/>
            <person name="Brown D.W."/>
            <person name="Divon H."/>
            <person name="Uhlig S."/>
            <person name="Proctor R.H."/>
        </authorList>
    </citation>
    <scope>NUCLEOTIDE SEQUENCE [LARGE SCALE GENOMIC DNA]</scope>
    <source>
        <strain evidence="3 4">NRRL 13308</strain>
    </source>
</reference>
<dbReference type="InterPro" id="IPR046538">
    <property type="entry name" value="DUF6603"/>
</dbReference>
<feature type="compositionally biased region" description="Basic and acidic residues" evidence="1">
    <location>
        <begin position="2353"/>
        <end position="2366"/>
    </location>
</feature>
<dbReference type="EMBL" id="JAADJF010000028">
    <property type="protein sequence ID" value="KAF4443533.1"/>
    <property type="molecule type" value="Genomic_DNA"/>
</dbReference>
<dbReference type="Gene3D" id="3.60.15.10">
    <property type="entry name" value="Ribonuclease Z/Hydroxyacylglutathione hydrolase-like"/>
    <property type="match status" value="1"/>
</dbReference>
<gene>
    <name evidence="3" type="ORF">FACUT_1270</name>
</gene>
<sequence length="2446" mass="271504">MRPPTLHVIYAGRGDAMILECDDRSDPNKRNFILVDGGPRHHDAIITTRTAPYHRYLASACKDIMKDSKFACIIFSHPDEDHYHGYLHAYANQEIQIPFTDTVFLPNVKSDTDTSNAPIDDVCTLAGMAKTVLHPQNGAENYLIAPVRALYPARQKIVLYNGKENRLTGDDLQFIDEKITKNERSILMYTASGSTDEMGIFFTGDNKVNIISEFMRSVFSPKPNPRMAIYKMQHHGSLPDNEINLCKLGFTGQAMAVGLIYYLLKVRLRTAHMPFGKAVQTVAIAAADHLWDSIIQPHKVAKYFARLESIMKELQTSRIKDLTHPPDPGYVFPVWLDSKYMTFTDPEKHFKDLNEALSGSMFLAGWESFLNNHANEEYMTYAHVRGVYRFYSSFSSDVYVVSANYRHKHPRSEVLVGLALAVRDQKRRARLYVTSGKSLDIDSITKVVDVVSDGNVQQLFSGDHLRVSYLSRRSYMSLTGISQGQQSQEQWTDRDIDNVTEEIKIAGPNDQRQHRAELDVWLEQADSDKLLITKEYHLRFPAEEDSWRYVYLDRNAEGFFWAVAEKDNPRSTWVDTKDARIRKRGAFEVRCRTERFSFPSRFFRFEYRRTHKRINYHYVVDKENDYVLCHVMKGEMEFQPLEPDSNLVLVNFGPAPSGFQKEINHGKWNLYGSHVETTLPPQLNVSVGALTSSSQHPLHQAFEFVNDPLKDKTNPNIIETLGRLFGDKSMLIAAVQRLPEAFVNAGFGRFEVDLDHSTAVIDSHPLDGEIITSAVLYLLKYEGKVEPREIVMAGLSFQLSNIIVKVDGCHSPQVHLTVSSQATLKSKGLKLNMTWKSSETETIISFNSTTIALKDLIASLFDKDFDPERILKGDIPLIEKSSTDDPVPSMRNMPGPVHEVGFSLSQPFDLIDNYDLADIWVRTESLDWKKFLPIPEKSKAVKSEVLLKILNPLHPKASRIATSVKLAIPVPSNRQNTISALFDAIPLTRVGDYDYQFRIASAGDRVTIPDIVDIIGLTGVSDKVKSIPLLSNVFNSVRVHEAGLSVERVQGKWEFREWDFDLYIPVFHLIPGTLSLTDTLVKVESFGKEEIQIKGEATFRSEKLQKEAKVSIGLPTDKELGYIVMSSPDSLTFSDIFSIFGLGDLPVVPFLTGSTALRLSYCDAKFRKPKEGSITMLSSTAKLQAKGLVVELFEMQDIELSLSWQRGGEPKAKSTTSFELSALLLKIKSLIKVTFDGGKKELTAYLTPITGSPMKVVDVLGFLISGVDSPLHSALGSLEIKIVEMSLDLSTGSPSSFKLEMRDDATLQLPSATDTEHLTVGSITLEYSKVASKLDVFAALMVGGAQTNIRLTTFTNSTTKERSVEFGIVLQKGQKELGLMALLEAVGIDNIDIPRPEGCPEFTIGMANIKGKFVDKDKSGLKFAQLGVHIEMARVLMSDWDMSMDYIYVDVDYNKARTEKPLSVLVSGMLSVAGSVEMTINYIDEKDALEMDAELHLIREEEVKVKSILEWLAGDSIEDSLPTFISEAVIDLKKSKFGVSLSRHKGEGSSVIATSLSFTLGSVTVQLARTRIRPDGSKKDDKLPWKTMLKLAVDTLPRPPPLPLVGQMEQPFSTQVYWTNSDISLEEVERLNSLATFKNQQLLLSNHATEASAFGQGLSFMLLENGDVILASKPAKSKMTVSAEKGENPEAQEMRKVNKRVNGVNITNIGIDYDAKGQSIKVKFTARMTVGPLDGELINFSMSVKLPRGEKIDLSDWKNLDIEMGLDGLSLAMTGSNLNVAGTLHRIKIEGDDISMAGFEGGVSVKLKKYQFVGFGSYKSVKIQQEDFVSLMGYAMLKGPMLKTGLVELTSISGGFGLGSKLEIPAITEIHKFPLLLSPVTDPMIMFERLRGTDGAKYMTETNGANWVAAGVTGTACELIDVQAVLTTPLDPSTGGLAIMGIASAHFPRDAEPGKALAAIKINFQGSIDMSRGFLLFEGRIAEGSFILFDDCVLTGGFAVGAWFGTSPQAGDWCISIGGWHPAYQPPSHYPGAPPRMRLQWSYGDNKQLSLDGQAYAAVTPDALMAGLAVSANYKSGRCGAHFDFRVDLILWMHPIYYDARFFISAGLSYEANALIITVPLKIILCAELYINGPPFGGEVFFNWTVVSFRVKFGEPQDKGLRKLDFNEFLDVVLRKSEKYHVLCLESGAIAPSKAPNVPQTPNSAWVVRGGSFAFSVTSRVPTKQINFSSALDPERKFNGSILARPMQLSARLSGLTANMEVSIIKMSELSDEKVKDFTFEPISEQLPASLWGSFDGNANGMLGGTSRESTVSHIIGLRIQAPMARWSSQNPQIIQSEKLAQPEPIPASFNDDTTRDNGLDAKPRADGGNVEEDFDNAREALTGSDKREEELEAVKKRNARRSYIIGQWMAVRKLKTPASLKSDVPLRYAKGLAHFSHVAPKVSLE</sequence>
<dbReference type="Proteomes" id="UP000536711">
    <property type="component" value="Unassembled WGS sequence"/>
</dbReference>
<evidence type="ECO:0000313" key="3">
    <source>
        <dbReference type="EMBL" id="KAF4443533.1"/>
    </source>
</evidence>